<dbReference type="Gene3D" id="2.60.40.790">
    <property type="match status" value="1"/>
</dbReference>
<evidence type="ECO:0000259" key="3">
    <source>
        <dbReference type="PROSITE" id="PS01031"/>
    </source>
</evidence>
<protein>
    <submittedName>
        <fullName evidence="4">HSP20 family protein</fullName>
    </submittedName>
</protein>
<dbReference type="SUPFAM" id="SSF49764">
    <property type="entry name" value="HSP20-like chaperones"/>
    <property type="match status" value="1"/>
</dbReference>
<organism evidence="4 5">
    <name type="scientific">Methanofervidicoccus abyssi</name>
    <dbReference type="NCBI Taxonomy" id="2082189"/>
    <lineage>
        <taxon>Archaea</taxon>
        <taxon>Methanobacteriati</taxon>
        <taxon>Methanobacteriota</taxon>
        <taxon>Methanomada group</taxon>
        <taxon>Methanococci</taxon>
        <taxon>Methanococcales</taxon>
        <taxon>Methanofervidicoccus</taxon>
    </lineage>
</organism>
<keyword evidence="5" id="KW-1185">Reference proteome</keyword>
<dbReference type="CDD" id="cd06464">
    <property type="entry name" value="ACD_sHsps-like"/>
    <property type="match status" value="1"/>
</dbReference>
<dbReference type="InterPro" id="IPR008978">
    <property type="entry name" value="HSP20-like_chaperone"/>
</dbReference>
<reference evidence="4 5" key="1">
    <citation type="journal article" date="2019" name="Int. J. Syst. Evol. Microbiol.">
        <title>Methanofervidicoccus abyssi gen. nov., sp. nov., a hydrogenotrophic methanogen, isolated from a hydrothermal vent chimney in the Mid-Cayman Spreading Center, the Caribbean Sea.</title>
        <authorList>
            <person name="Sakai S."/>
            <person name="Takaki Y."/>
            <person name="Miyazaki M."/>
            <person name="Ogawara M."/>
            <person name="Yanagawa K."/>
            <person name="Miyazaki J."/>
            <person name="Takai K."/>
        </authorList>
    </citation>
    <scope>NUCLEOTIDE SEQUENCE [LARGE SCALE GENOMIC DNA]</scope>
    <source>
        <strain evidence="4 5">HHB</strain>
    </source>
</reference>
<gene>
    <name evidence="4" type="ORF">MHHB_P0508</name>
</gene>
<dbReference type="AlphaFoldDB" id="A0A401HPU8"/>
<comment type="caution">
    <text evidence="4">The sequence shown here is derived from an EMBL/GenBank/DDBJ whole genome shotgun (WGS) entry which is preliminary data.</text>
</comment>
<dbReference type="InterPro" id="IPR002068">
    <property type="entry name" value="A-crystallin/Hsp20_dom"/>
</dbReference>
<dbReference type="PROSITE" id="PS01031">
    <property type="entry name" value="SHSP"/>
    <property type="match status" value="1"/>
</dbReference>
<evidence type="ECO:0000313" key="4">
    <source>
        <dbReference type="EMBL" id="GBF36278.1"/>
    </source>
</evidence>
<dbReference type="Pfam" id="PF00011">
    <property type="entry name" value="HSP20"/>
    <property type="match status" value="1"/>
</dbReference>
<dbReference type="OrthoDB" id="198277at2157"/>
<dbReference type="RefSeq" id="WP_131007071.1">
    <property type="nucleotide sequence ID" value="NZ_BFAX01000003.1"/>
</dbReference>
<evidence type="ECO:0000313" key="5">
    <source>
        <dbReference type="Proteomes" id="UP000290527"/>
    </source>
</evidence>
<name>A0A401HPU8_9EURY</name>
<dbReference type="Proteomes" id="UP000290527">
    <property type="component" value="Unassembled WGS sequence"/>
</dbReference>
<evidence type="ECO:0000256" key="1">
    <source>
        <dbReference type="PROSITE-ProRule" id="PRU00285"/>
    </source>
</evidence>
<evidence type="ECO:0000256" key="2">
    <source>
        <dbReference type="RuleBase" id="RU003616"/>
    </source>
</evidence>
<dbReference type="EMBL" id="BFAX01000003">
    <property type="protein sequence ID" value="GBF36278.1"/>
    <property type="molecule type" value="Genomic_DNA"/>
</dbReference>
<accession>A0A401HPU8</accession>
<sequence>MFGRDPFSEIEKLMAEMFMTPMMGLSSRRTITSTGLEISGKGYMPITLIEGDNNIKVIAMLPGVNKEDIVLNAIGDTLEIRAKRAPLMVTESERVIYSEIPEDEEVYRIIKLPATVKEDAASAKYENGLLIVNLPKTEASIKRGINIE</sequence>
<proteinExistence type="inferred from homology"/>
<feature type="domain" description="SHSP" evidence="3">
    <location>
        <begin position="37"/>
        <end position="148"/>
    </location>
</feature>
<comment type="similarity">
    <text evidence="1 2">Belongs to the small heat shock protein (HSP20) family.</text>
</comment>